<dbReference type="Pfam" id="PF01075">
    <property type="entry name" value="Glyco_transf_9"/>
    <property type="match status" value="1"/>
</dbReference>
<dbReference type="SUPFAM" id="SSF53756">
    <property type="entry name" value="UDP-Glycosyltransferase/glycogen phosphorylase"/>
    <property type="match status" value="1"/>
</dbReference>
<dbReference type="InterPro" id="IPR051199">
    <property type="entry name" value="LPS_LOS_Heptosyltrfase"/>
</dbReference>
<sequence>MCPFTTRPQKHWFDDYWRELVGLLHENTSKSVLMLGGPGDKEAAESLVAGTNIINLAGQTSLQAASELIRKSKLLIGVDTGLTHMGHAHEIPTVALFGSTCPYLETDNPNGKVIYHHFSCSPCRRSPSCDGRFDCLREITPSEVMKEAALLVNTS</sequence>
<dbReference type="CDD" id="cd03789">
    <property type="entry name" value="GT9_LPS_heptosyltransferase"/>
    <property type="match status" value="1"/>
</dbReference>
<dbReference type="GO" id="GO:0005829">
    <property type="term" value="C:cytosol"/>
    <property type="evidence" value="ECO:0007669"/>
    <property type="project" value="TreeGrafter"/>
</dbReference>
<dbReference type="AlphaFoldDB" id="A0A6S6T2L2"/>
<dbReference type="Gene3D" id="3.40.50.2000">
    <property type="entry name" value="Glycogen Phosphorylase B"/>
    <property type="match status" value="1"/>
</dbReference>
<dbReference type="GO" id="GO:0008713">
    <property type="term" value="F:ADP-heptose-lipopolysaccharide heptosyltransferase activity"/>
    <property type="evidence" value="ECO:0007669"/>
    <property type="project" value="TreeGrafter"/>
</dbReference>
<reference evidence="3" key="1">
    <citation type="submission" date="2020-01" db="EMBL/GenBank/DDBJ databases">
        <authorList>
            <person name="Meier V. D."/>
            <person name="Meier V D."/>
        </authorList>
    </citation>
    <scope>NUCLEOTIDE SEQUENCE</scope>
    <source>
        <strain evidence="3">HLG_WM_MAG_07</strain>
    </source>
</reference>
<dbReference type="PANTHER" id="PTHR30160:SF1">
    <property type="entry name" value="LIPOPOLYSACCHARIDE 1,2-N-ACETYLGLUCOSAMINETRANSFERASE-RELATED"/>
    <property type="match status" value="1"/>
</dbReference>
<keyword evidence="2 3" id="KW-0808">Transferase</keyword>
<dbReference type="EC" id="2.4.1.-" evidence="3"/>
<organism evidence="3">
    <name type="scientific">uncultured Thiotrichaceae bacterium</name>
    <dbReference type="NCBI Taxonomy" id="298394"/>
    <lineage>
        <taxon>Bacteria</taxon>
        <taxon>Pseudomonadati</taxon>
        <taxon>Pseudomonadota</taxon>
        <taxon>Gammaproteobacteria</taxon>
        <taxon>Thiotrichales</taxon>
        <taxon>Thiotrichaceae</taxon>
        <taxon>environmental samples</taxon>
    </lineage>
</organism>
<proteinExistence type="predicted"/>
<name>A0A6S6T2L2_9GAMM</name>
<accession>A0A6S6T2L2</accession>
<protein>
    <submittedName>
        <fullName evidence="3">ADP-heptose--lipooligosaccharide heptosyltransferase II (EC)</fullName>
        <ecNumber evidence="3">2.4.1.-</ecNumber>
    </submittedName>
</protein>
<evidence type="ECO:0000256" key="2">
    <source>
        <dbReference type="ARBA" id="ARBA00022679"/>
    </source>
</evidence>
<evidence type="ECO:0000313" key="3">
    <source>
        <dbReference type="EMBL" id="CAA6812913.1"/>
    </source>
</evidence>
<evidence type="ECO:0000256" key="1">
    <source>
        <dbReference type="ARBA" id="ARBA00022676"/>
    </source>
</evidence>
<dbReference type="GO" id="GO:0009244">
    <property type="term" value="P:lipopolysaccharide core region biosynthetic process"/>
    <property type="evidence" value="ECO:0007669"/>
    <property type="project" value="TreeGrafter"/>
</dbReference>
<dbReference type="EMBL" id="CACVAY010000058">
    <property type="protein sequence ID" value="CAA6812913.1"/>
    <property type="molecule type" value="Genomic_DNA"/>
</dbReference>
<dbReference type="PANTHER" id="PTHR30160">
    <property type="entry name" value="TETRAACYLDISACCHARIDE 4'-KINASE-RELATED"/>
    <property type="match status" value="1"/>
</dbReference>
<dbReference type="InterPro" id="IPR002201">
    <property type="entry name" value="Glyco_trans_9"/>
</dbReference>
<keyword evidence="1 3" id="KW-0328">Glycosyltransferase</keyword>
<gene>
    <name evidence="3" type="ORF">HELGO_WM38119</name>
</gene>